<keyword evidence="7" id="KW-1185">Reference proteome</keyword>
<dbReference type="InterPro" id="IPR016072">
    <property type="entry name" value="Skp1_comp_dimer"/>
</dbReference>
<evidence type="ECO:0000313" key="7">
    <source>
        <dbReference type="Proteomes" id="UP000823046"/>
    </source>
</evidence>
<dbReference type="SMART" id="SM00512">
    <property type="entry name" value="Skp1"/>
    <property type="match status" value="1"/>
</dbReference>
<comment type="caution">
    <text evidence="6">The sequence shown here is derived from an EMBL/GenBank/DDBJ whole genome shotgun (WGS) entry which is preliminary data.</text>
</comment>
<organism evidence="6 7">
    <name type="scientific">Cardiosporidium cionae</name>
    <dbReference type="NCBI Taxonomy" id="476202"/>
    <lineage>
        <taxon>Eukaryota</taxon>
        <taxon>Sar</taxon>
        <taxon>Alveolata</taxon>
        <taxon>Apicomplexa</taxon>
        <taxon>Aconoidasida</taxon>
        <taxon>Nephromycida</taxon>
        <taxon>Cardiosporidium</taxon>
    </lineage>
</organism>
<keyword evidence="2 3" id="KW-0833">Ubl conjugation pathway</keyword>
<feature type="domain" description="SKP1 component dimerisation" evidence="4">
    <location>
        <begin position="116"/>
        <end position="156"/>
    </location>
</feature>
<dbReference type="Proteomes" id="UP000823046">
    <property type="component" value="Unassembled WGS sequence"/>
</dbReference>
<dbReference type="PIRSF" id="PIRSF028729">
    <property type="entry name" value="E3_ubiquit_lig_SCF_Skp"/>
    <property type="match status" value="1"/>
</dbReference>
<proteinExistence type="inferred from homology"/>
<dbReference type="InterPro" id="IPR036296">
    <property type="entry name" value="SKP1-like_dim_sf"/>
</dbReference>
<evidence type="ECO:0000313" key="6">
    <source>
        <dbReference type="EMBL" id="KAF8822372.1"/>
    </source>
</evidence>
<dbReference type="SUPFAM" id="SSF54695">
    <property type="entry name" value="POZ domain"/>
    <property type="match status" value="1"/>
</dbReference>
<dbReference type="Pfam" id="PF01466">
    <property type="entry name" value="Skp1"/>
    <property type="match status" value="1"/>
</dbReference>
<comment type="similarity">
    <text evidence="1 3">Belongs to the SKP1 family.</text>
</comment>
<evidence type="ECO:0000256" key="2">
    <source>
        <dbReference type="ARBA" id="ARBA00022786"/>
    </source>
</evidence>
<dbReference type="CDD" id="cd18322">
    <property type="entry name" value="BTB_POZ_SKP1"/>
    <property type="match status" value="1"/>
</dbReference>
<sequence>MTALSDNDKLQIKSCDEEIFIVDRKVAYMSNYIKDMVEAAGENDEVVPIRNVRSTTLKKVIEFCEYHHDKPVAHIEKPLKSTNFSEYVCDWDDDFLTVDKEVVLELIQAANYLDIKPLLDISCAKVASLIKGKTPEEIRKLFDIVNDFTPEEEKQISLQISSLFTDHPLIADVVQQH</sequence>
<gene>
    <name evidence="6" type="ORF">IE077_003892</name>
</gene>
<feature type="domain" description="SKP1 component POZ" evidence="5">
    <location>
        <begin position="9"/>
        <end position="69"/>
    </location>
</feature>
<dbReference type="SUPFAM" id="SSF81382">
    <property type="entry name" value="Skp1 dimerisation domain-like"/>
    <property type="match status" value="1"/>
</dbReference>
<protein>
    <submittedName>
        <fullName evidence="6">Suppressor of kinetochore protein 1</fullName>
    </submittedName>
</protein>
<evidence type="ECO:0000256" key="3">
    <source>
        <dbReference type="PIRNR" id="PIRNR028729"/>
    </source>
</evidence>
<dbReference type="InterPro" id="IPR016073">
    <property type="entry name" value="Skp1_comp_POZ"/>
</dbReference>
<reference evidence="6 7" key="1">
    <citation type="journal article" date="2020" name="bioRxiv">
        <title>Metabolic contributions of an alphaproteobacterial endosymbiont in the apicomplexan Cardiosporidium cionae.</title>
        <authorList>
            <person name="Hunter E.S."/>
            <person name="Paight C.J."/>
            <person name="Lane C.E."/>
        </authorList>
    </citation>
    <scope>NUCLEOTIDE SEQUENCE [LARGE SCALE GENOMIC DNA]</scope>
    <source>
        <strain evidence="6">ESH_2018</strain>
    </source>
</reference>
<dbReference type="Gene3D" id="3.30.710.10">
    <property type="entry name" value="Potassium Channel Kv1.1, Chain A"/>
    <property type="match status" value="1"/>
</dbReference>
<evidence type="ECO:0000256" key="1">
    <source>
        <dbReference type="ARBA" id="ARBA00009993"/>
    </source>
</evidence>
<dbReference type="InterPro" id="IPR011333">
    <property type="entry name" value="SKP1/BTB/POZ_sf"/>
</dbReference>
<dbReference type="InterPro" id="IPR016897">
    <property type="entry name" value="SKP1"/>
</dbReference>
<comment type="pathway">
    <text evidence="3">Protein modification; protein ubiquitination.</text>
</comment>
<dbReference type="PANTHER" id="PTHR11165">
    <property type="entry name" value="SKP1"/>
    <property type="match status" value="1"/>
</dbReference>
<dbReference type="EMBL" id="JADAQX010000059">
    <property type="protein sequence ID" value="KAF8822372.1"/>
    <property type="molecule type" value="Genomic_DNA"/>
</dbReference>
<evidence type="ECO:0000259" key="5">
    <source>
        <dbReference type="Pfam" id="PF03931"/>
    </source>
</evidence>
<dbReference type="InterPro" id="IPR001232">
    <property type="entry name" value="SKP1-like"/>
</dbReference>
<name>A0ABQ7JED4_9APIC</name>
<dbReference type="Pfam" id="PF03931">
    <property type="entry name" value="Skp1_POZ"/>
    <property type="match status" value="1"/>
</dbReference>
<accession>A0ABQ7JED4</accession>
<evidence type="ECO:0000259" key="4">
    <source>
        <dbReference type="Pfam" id="PF01466"/>
    </source>
</evidence>